<dbReference type="PANTHER" id="PTHR43129:SF1">
    <property type="entry name" value="FOSMIDOMYCIN RESISTANCE PROTEIN"/>
    <property type="match status" value="1"/>
</dbReference>
<reference evidence="6 7" key="1">
    <citation type="submission" date="2019-03" db="EMBL/GenBank/DDBJ databases">
        <title>Genomic Encyclopedia of Type Strains, Phase IV (KMG-IV): sequencing the most valuable type-strain genomes for metagenomic binning, comparative biology and taxonomic classification.</title>
        <authorList>
            <person name="Goeker M."/>
        </authorList>
    </citation>
    <scope>NUCLEOTIDE SEQUENCE [LARGE SCALE GENOMIC DNA]</scope>
    <source>
        <strain evidence="6 7">DSM 100048</strain>
    </source>
</reference>
<gene>
    <name evidence="6" type="ORF">EV686_102158</name>
</gene>
<dbReference type="GO" id="GO:0005886">
    <property type="term" value="C:plasma membrane"/>
    <property type="evidence" value="ECO:0007669"/>
    <property type="project" value="TreeGrafter"/>
</dbReference>
<feature type="transmembrane region" description="Helical" evidence="4">
    <location>
        <begin position="397"/>
        <end position="416"/>
    </location>
</feature>
<dbReference type="InterPro" id="IPR020846">
    <property type="entry name" value="MFS_dom"/>
</dbReference>
<dbReference type="RefSeq" id="WP_132473975.1">
    <property type="nucleotide sequence ID" value="NZ_JBHRVM010000001.1"/>
</dbReference>
<evidence type="ECO:0000256" key="1">
    <source>
        <dbReference type="ARBA" id="ARBA00022692"/>
    </source>
</evidence>
<dbReference type="GO" id="GO:0022857">
    <property type="term" value="F:transmembrane transporter activity"/>
    <property type="evidence" value="ECO:0007669"/>
    <property type="project" value="InterPro"/>
</dbReference>
<proteinExistence type="predicted"/>
<organism evidence="6 7">
    <name type="scientific">Paracandidimonas soli</name>
    <dbReference type="NCBI Taxonomy" id="1917182"/>
    <lineage>
        <taxon>Bacteria</taxon>
        <taxon>Pseudomonadati</taxon>
        <taxon>Pseudomonadota</taxon>
        <taxon>Betaproteobacteria</taxon>
        <taxon>Burkholderiales</taxon>
        <taxon>Alcaligenaceae</taxon>
        <taxon>Paracandidimonas</taxon>
    </lineage>
</organism>
<feature type="transmembrane region" description="Helical" evidence="4">
    <location>
        <begin position="366"/>
        <end position="385"/>
    </location>
</feature>
<dbReference type="PANTHER" id="PTHR43129">
    <property type="entry name" value="FOSMIDOMYCIN RESISTANCE PROTEIN"/>
    <property type="match status" value="1"/>
</dbReference>
<evidence type="ECO:0000256" key="4">
    <source>
        <dbReference type="SAM" id="Phobius"/>
    </source>
</evidence>
<dbReference type="Proteomes" id="UP000294692">
    <property type="component" value="Unassembled WGS sequence"/>
</dbReference>
<feature type="transmembrane region" description="Helical" evidence="4">
    <location>
        <begin position="305"/>
        <end position="323"/>
    </location>
</feature>
<feature type="transmembrane region" description="Helical" evidence="4">
    <location>
        <begin position="329"/>
        <end position="345"/>
    </location>
</feature>
<feature type="transmembrane region" description="Helical" evidence="4">
    <location>
        <begin position="174"/>
        <end position="194"/>
    </location>
</feature>
<dbReference type="AlphaFoldDB" id="A0A4R3V8J4"/>
<feature type="domain" description="Major facilitator superfamily (MFS) profile" evidence="5">
    <location>
        <begin position="1"/>
        <end position="424"/>
    </location>
</feature>
<dbReference type="PROSITE" id="PS50850">
    <property type="entry name" value="MFS"/>
    <property type="match status" value="1"/>
</dbReference>
<feature type="transmembrane region" description="Helical" evidence="4">
    <location>
        <begin position="22"/>
        <end position="45"/>
    </location>
</feature>
<dbReference type="Gene3D" id="1.20.1250.20">
    <property type="entry name" value="MFS general substrate transporter like domains"/>
    <property type="match status" value="1"/>
</dbReference>
<keyword evidence="3 4" id="KW-0472">Membrane</keyword>
<comment type="caution">
    <text evidence="6">The sequence shown here is derived from an EMBL/GenBank/DDBJ whole genome shotgun (WGS) entry which is preliminary data.</text>
</comment>
<evidence type="ECO:0000259" key="5">
    <source>
        <dbReference type="PROSITE" id="PS50850"/>
    </source>
</evidence>
<dbReference type="EMBL" id="SMBX01000002">
    <property type="protein sequence ID" value="TCV01446.1"/>
    <property type="molecule type" value="Genomic_DNA"/>
</dbReference>
<dbReference type="InterPro" id="IPR036259">
    <property type="entry name" value="MFS_trans_sf"/>
</dbReference>
<feature type="transmembrane region" description="Helical" evidence="4">
    <location>
        <begin position="51"/>
        <end position="71"/>
    </location>
</feature>
<feature type="transmembrane region" description="Helical" evidence="4">
    <location>
        <begin position="238"/>
        <end position="256"/>
    </location>
</feature>
<dbReference type="Pfam" id="PF07690">
    <property type="entry name" value="MFS_1"/>
    <property type="match status" value="1"/>
</dbReference>
<keyword evidence="2 4" id="KW-1133">Transmembrane helix</keyword>
<dbReference type="InterPro" id="IPR011701">
    <property type="entry name" value="MFS"/>
</dbReference>
<evidence type="ECO:0000313" key="6">
    <source>
        <dbReference type="EMBL" id="TCV01446.1"/>
    </source>
</evidence>
<protein>
    <submittedName>
        <fullName evidence="6">Sugar phosphate permease</fullName>
    </submittedName>
</protein>
<keyword evidence="1 4" id="KW-0812">Transmembrane</keyword>
<feature type="transmembrane region" description="Helical" evidence="4">
    <location>
        <begin position="83"/>
        <end position="103"/>
    </location>
</feature>
<feature type="transmembrane region" description="Helical" evidence="4">
    <location>
        <begin position="276"/>
        <end position="298"/>
    </location>
</feature>
<accession>A0A4R3V8J4</accession>
<dbReference type="SUPFAM" id="SSF103473">
    <property type="entry name" value="MFS general substrate transporter"/>
    <property type="match status" value="1"/>
</dbReference>
<evidence type="ECO:0000256" key="2">
    <source>
        <dbReference type="ARBA" id="ARBA00022989"/>
    </source>
</evidence>
<evidence type="ECO:0000256" key="3">
    <source>
        <dbReference type="ARBA" id="ARBA00023136"/>
    </source>
</evidence>
<dbReference type="OrthoDB" id="8520784at2"/>
<evidence type="ECO:0000313" key="7">
    <source>
        <dbReference type="Proteomes" id="UP000294692"/>
    </source>
</evidence>
<sequence length="429" mass="44632">MSELTFSDAGDVCMIKRNDWQIIGLVGSAHACSHFFQLLLPTLFLSLSAEFGFDFVQLGFLTSVFFLVSCMGQASSGFVVDRIGPVPVLLFGLGCLIVAAVMIGLAPGYTVLLLAAALGGVGNSVFHPVDYSILNHRVSKPRLGHAFSAHGLTGNLGWALSPVFISTLTLLFNWRVATICAGLLVAAVMAAVWLGRDRLSGQALGALRSEEGGVPEKPAKEPQAPVGVMLRTLMVQPALWGAFLFFACTATAWSGVQQYTIPLFTGTYGMEKVLASAALSSYMVLSALGMLAGGFLVSASARNELVLAISLVLAGALLAVLAMGVVSNSTLAVLLLVLAGFASGVSTPSRDMLIRRVTPKGSTGSVYGLVYSGMDVGSSLGPIMFGAMVDHGLREGPWYGAGIAFALAAWLAIMVARFGAAKKTAAQGA</sequence>
<keyword evidence="7" id="KW-1185">Reference proteome</keyword>
<name>A0A4R3V8J4_9BURK</name>